<proteinExistence type="predicted"/>
<reference evidence="1" key="1">
    <citation type="journal article" date="2020" name="Nature">
        <title>Giant virus diversity and host interactions through global metagenomics.</title>
        <authorList>
            <person name="Schulz F."/>
            <person name="Roux S."/>
            <person name="Paez-Espino D."/>
            <person name="Jungbluth S."/>
            <person name="Walsh D.A."/>
            <person name="Denef V.J."/>
            <person name="McMahon K.D."/>
            <person name="Konstantinidis K.T."/>
            <person name="Eloe-Fadrosh E.A."/>
            <person name="Kyrpides N.C."/>
            <person name="Woyke T."/>
        </authorList>
    </citation>
    <scope>NUCLEOTIDE SEQUENCE</scope>
    <source>
        <strain evidence="1">GVMAG-M-3300023184-161</strain>
    </source>
</reference>
<name>A0A6C0HNH5_9ZZZZ</name>
<protein>
    <submittedName>
        <fullName evidence="1">Uncharacterized protein</fullName>
    </submittedName>
</protein>
<dbReference type="AlphaFoldDB" id="A0A6C0HNH5"/>
<organism evidence="1">
    <name type="scientific">viral metagenome</name>
    <dbReference type="NCBI Taxonomy" id="1070528"/>
    <lineage>
        <taxon>unclassified sequences</taxon>
        <taxon>metagenomes</taxon>
        <taxon>organismal metagenomes</taxon>
    </lineage>
</organism>
<accession>A0A6C0HNH5</accession>
<sequence>MSSDSIDLKGFMNSGKNNDHTCHIREKKHSKQLFDDVGALLSLNERYNTHPNVIDKTQFEDMCKTNCWFLYRYYTDIFMKVKNKEIDIMTLYKFIKVLEMIEQEKIDQYQGEQLVAEIAKTLYLDSCERKSKKLENSVKVEENPKFEPVNNISWKCYKELNTSK</sequence>
<dbReference type="EMBL" id="MN739997">
    <property type="protein sequence ID" value="QHT82248.1"/>
    <property type="molecule type" value="Genomic_DNA"/>
</dbReference>
<evidence type="ECO:0000313" key="1">
    <source>
        <dbReference type="EMBL" id="QHT82248.1"/>
    </source>
</evidence>